<dbReference type="RefSeq" id="WP_026939994.1">
    <property type="nucleotide sequence ID" value="NZ_CP042305.1"/>
</dbReference>
<protein>
    <submittedName>
        <fullName evidence="1">Thioredoxin family protein</fullName>
    </submittedName>
</protein>
<reference evidence="1 2" key="1">
    <citation type="submission" date="2019-07" db="EMBL/GenBank/DDBJ databases">
        <title>Full genome sequence of Humibacter sp. WJ7-1.</title>
        <authorList>
            <person name="Im W.-T."/>
        </authorList>
    </citation>
    <scope>NUCLEOTIDE SEQUENCE [LARGE SCALE GENOMIC DNA]</scope>
    <source>
        <strain evidence="1 2">WJ7-1</strain>
    </source>
</reference>
<sequence>MKIEVLHIDECPNWEHAGDRIREALAQLGDTASVVENRLLRTSEDAAAVPFSGSPTILVDGEDLFPTSRRTSDLACRIYATPDGLAGVPTVEQIVEAIRVR</sequence>
<keyword evidence="2" id="KW-1185">Reference proteome</keyword>
<gene>
    <name evidence="1" type="ORF">FPZ11_15095</name>
</gene>
<dbReference type="AlphaFoldDB" id="A0A5B8M6D1"/>
<accession>A0A5B8M6D1</accession>
<name>A0A5B8M6D1_9MICO</name>
<dbReference type="EMBL" id="CP042305">
    <property type="protein sequence ID" value="QDZ15923.1"/>
    <property type="molecule type" value="Genomic_DNA"/>
</dbReference>
<dbReference type="OrthoDB" id="7185309at2"/>
<proteinExistence type="predicted"/>
<evidence type="ECO:0000313" key="2">
    <source>
        <dbReference type="Proteomes" id="UP000320216"/>
    </source>
</evidence>
<dbReference type="Proteomes" id="UP000320216">
    <property type="component" value="Chromosome"/>
</dbReference>
<organism evidence="1 2">
    <name type="scientific">Humibacter ginsenosidimutans</name>
    <dbReference type="NCBI Taxonomy" id="2599293"/>
    <lineage>
        <taxon>Bacteria</taxon>
        <taxon>Bacillati</taxon>
        <taxon>Actinomycetota</taxon>
        <taxon>Actinomycetes</taxon>
        <taxon>Micrococcales</taxon>
        <taxon>Microbacteriaceae</taxon>
        <taxon>Humibacter</taxon>
    </lineage>
</organism>
<evidence type="ECO:0000313" key="1">
    <source>
        <dbReference type="EMBL" id="QDZ15923.1"/>
    </source>
</evidence>
<dbReference type="KEGG" id="huw:FPZ11_15095"/>